<dbReference type="Proteomes" id="UP000321234">
    <property type="component" value="Unassembled WGS sequence"/>
</dbReference>
<comment type="caution">
    <text evidence="2">The sequence shown here is derived from an EMBL/GenBank/DDBJ whole genome shotgun (WGS) entry which is preliminary data.</text>
</comment>
<feature type="transmembrane region" description="Helical" evidence="1">
    <location>
        <begin position="73"/>
        <end position="91"/>
    </location>
</feature>
<proteinExistence type="predicted"/>
<evidence type="ECO:0000256" key="1">
    <source>
        <dbReference type="SAM" id="Phobius"/>
    </source>
</evidence>
<keyword evidence="1" id="KW-1133">Transmembrane helix</keyword>
<dbReference type="OrthoDB" id="572373at2"/>
<sequence length="140" mass="14698">MRSTTRVVGVVFLLVGVLGFVPGVTTQYDAMAAAGHHSGAMLLGVFQVSVLHNVVHLLYGVVGLAMSRTRPAARVYLVGGGLVYAVLWVYGLLVDQDSAANLVPLNSADNRLHLVLAVGMVGLGLVVGKRRPPRDVRAAS</sequence>
<keyword evidence="1" id="KW-0472">Membrane</keyword>
<dbReference type="AlphaFoldDB" id="A0A5C8ZKW9"/>
<organism evidence="2 3">
    <name type="scientific">Quadrisphaera setariae</name>
    <dbReference type="NCBI Taxonomy" id="2593304"/>
    <lineage>
        <taxon>Bacteria</taxon>
        <taxon>Bacillati</taxon>
        <taxon>Actinomycetota</taxon>
        <taxon>Actinomycetes</taxon>
        <taxon>Kineosporiales</taxon>
        <taxon>Kineosporiaceae</taxon>
        <taxon>Quadrisphaera</taxon>
    </lineage>
</organism>
<dbReference type="Pfam" id="PF14325">
    <property type="entry name" value="DUF4383"/>
    <property type="match status" value="1"/>
</dbReference>
<gene>
    <name evidence="2" type="ORF">FMM08_02140</name>
</gene>
<name>A0A5C8ZKW9_9ACTN</name>
<keyword evidence="3" id="KW-1185">Reference proteome</keyword>
<accession>A0A5C8ZKW9</accession>
<protein>
    <submittedName>
        <fullName evidence="2">DUF4383 domain-containing protein</fullName>
    </submittedName>
</protein>
<reference evidence="2 3" key="1">
    <citation type="submission" date="2019-07" db="EMBL/GenBank/DDBJ databases">
        <title>Quadrisphaera sp. strain DD2A genome sequencing and assembly.</title>
        <authorList>
            <person name="Kim I."/>
        </authorList>
    </citation>
    <scope>NUCLEOTIDE SEQUENCE [LARGE SCALE GENOMIC DNA]</scope>
    <source>
        <strain evidence="2 3">DD2A</strain>
    </source>
</reference>
<evidence type="ECO:0000313" key="2">
    <source>
        <dbReference type="EMBL" id="TXR58274.1"/>
    </source>
</evidence>
<dbReference type="EMBL" id="VKAC01000001">
    <property type="protein sequence ID" value="TXR58274.1"/>
    <property type="molecule type" value="Genomic_DNA"/>
</dbReference>
<feature type="transmembrane region" description="Helical" evidence="1">
    <location>
        <begin position="111"/>
        <end position="128"/>
    </location>
</feature>
<keyword evidence="1" id="KW-0812">Transmembrane</keyword>
<feature type="transmembrane region" description="Helical" evidence="1">
    <location>
        <begin position="39"/>
        <end position="61"/>
    </location>
</feature>
<evidence type="ECO:0000313" key="3">
    <source>
        <dbReference type="Proteomes" id="UP000321234"/>
    </source>
</evidence>